<dbReference type="InterPro" id="IPR024775">
    <property type="entry name" value="DinB-like"/>
</dbReference>
<proteinExistence type="predicted"/>
<dbReference type="RefSeq" id="WP_076757596.1">
    <property type="nucleotide sequence ID" value="NZ_FTPL01000002.1"/>
</dbReference>
<dbReference type="InterPro" id="IPR034660">
    <property type="entry name" value="DinB/YfiT-like"/>
</dbReference>
<evidence type="ECO:0000259" key="1">
    <source>
        <dbReference type="Pfam" id="PF12867"/>
    </source>
</evidence>
<dbReference type="OrthoDB" id="2964295at2"/>
<sequence length="155" mass="18305">MDNHDKGSLLKEFGSWPEFVDRIEPSVWHQPVGEGKWAVRDVVSHILLWDQYFYERAIEPIAEGRPLTVKQPDFDLFNQEARKFAETKSDQELAGLAKEIRRRIIIAIQEQPDEIFNKTYRNGQGQAFVTKDYLNDFIWHDHHHMKQVSDLANRE</sequence>
<dbReference type="STRING" id="550447.SAMN05428946_1311"/>
<evidence type="ECO:0000313" key="2">
    <source>
        <dbReference type="EMBL" id="SIT80375.1"/>
    </source>
</evidence>
<feature type="domain" description="DinB-like" evidence="1">
    <location>
        <begin position="18"/>
        <end position="148"/>
    </location>
</feature>
<name>A0A1U7PP32_9BACI</name>
<evidence type="ECO:0000313" key="3">
    <source>
        <dbReference type="Proteomes" id="UP000187550"/>
    </source>
</evidence>
<organism evidence="2 3">
    <name type="scientific">Edaphobacillus lindanitolerans</name>
    <dbReference type="NCBI Taxonomy" id="550447"/>
    <lineage>
        <taxon>Bacteria</taxon>
        <taxon>Bacillati</taxon>
        <taxon>Bacillota</taxon>
        <taxon>Bacilli</taxon>
        <taxon>Bacillales</taxon>
        <taxon>Bacillaceae</taxon>
        <taxon>Edaphobacillus</taxon>
    </lineage>
</organism>
<protein>
    <submittedName>
        <fullName evidence="2">DinB superfamily protein</fullName>
    </submittedName>
</protein>
<gene>
    <name evidence="2" type="ORF">SAMN05428946_1311</name>
</gene>
<dbReference type="Gene3D" id="1.20.120.450">
    <property type="entry name" value="dinb family like domain"/>
    <property type="match status" value="1"/>
</dbReference>
<dbReference type="Proteomes" id="UP000187550">
    <property type="component" value="Unassembled WGS sequence"/>
</dbReference>
<keyword evidence="3" id="KW-1185">Reference proteome</keyword>
<dbReference type="EMBL" id="FTPL01000002">
    <property type="protein sequence ID" value="SIT80375.1"/>
    <property type="molecule type" value="Genomic_DNA"/>
</dbReference>
<dbReference type="AlphaFoldDB" id="A0A1U7PP32"/>
<accession>A0A1U7PP32</accession>
<dbReference type="SUPFAM" id="SSF109854">
    <property type="entry name" value="DinB/YfiT-like putative metalloenzymes"/>
    <property type="match status" value="1"/>
</dbReference>
<dbReference type="Pfam" id="PF12867">
    <property type="entry name" value="DinB_2"/>
    <property type="match status" value="1"/>
</dbReference>
<reference evidence="3" key="1">
    <citation type="submission" date="2017-01" db="EMBL/GenBank/DDBJ databases">
        <authorList>
            <person name="Varghese N."/>
            <person name="Submissions S."/>
        </authorList>
    </citation>
    <scope>NUCLEOTIDE SEQUENCE [LARGE SCALE GENOMIC DNA]</scope>
    <source>
        <strain evidence="3">MNA4</strain>
    </source>
</reference>